<evidence type="ECO:0000256" key="1">
    <source>
        <dbReference type="ARBA" id="ARBA00004141"/>
    </source>
</evidence>
<evidence type="ECO:0000256" key="2">
    <source>
        <dbReference type="ARBA" id="ARBA00022692"/>
    </source>
</evidence>
<keyword evidence="3 6" id="KW-1133">Transmembrane helix</keyword>
<feature type="transmembrane region" description="Helical" evidence="6">
    <location>
        <begin position="693"/>
        <end position="712"/>
    </location>
</feature>
<keyword evidence="4 6" id="KW-0472">Membrane</keyword>
<feature type="coiled-coil region" evidence="5">
    <location>
        <begin position="489"/>
        <end position="551"/>
    </location>
</feature>
<sequence>MRRIFQIFKNDWLNVIKTPVAAFLIVALMILPSLYAWFNLKASWDPYSNTSDIAIAVTNDDEGSTIRGKEINVGDRIEKNLKENDKLGWTFVSKEEADKGVRHGDYYASIYIPADFSDKIGTLLDDEQIRPTIEYSVNEKINAIAPKMTSSGATSLVTQTSENFIEQVSKAVLTEFNEIGIELERELPTIRNIENKIFTLEDHLPDIEELGNKAVALEEKIPTINQKADKILELEAAMPEIMDAADNVVLLNEKMPKIEQAGEDITKLQQKMPEIKKVANAVIEVDENFGKIEELVSTTLEDIQKAQKVVNAAQEALPEIKKVADNANAFADALSAFLEANSDALDKVTPVLKQNLLLYQQTANDVNKFAAELNNNDLNEQAIRQQSGKLLVDLEASIVSIDQSVQLIETVNQQSSDQALTEYKENLIKLQKNFETERDQLTAIAKQPTSISKEQKNNLLTVSQQAVKQADNLVTAYDETIEPIMNEGLATLKKDAANASDNLEKAKEALPKVETILKDTKESLTYGEKQVKRLQENLPKLEEDIHQTAETIKEKMDDVESGINQAVDFYQNRFPEVKAQVQRAADFVENDLPEAAAEIEKVADFINNKLPELEDSVHKIADVVQNDLPGLEDTVRKTADKIRNFESENDLGDIIELLKNDIQQESDFLANPIKLDENKVFPIPNYGSANSPFYTTLSLWVGALLLISLLTVDVHDPERLYKHHHVYFGRGLTFVSIGFVQALIVTLGDMFILGAYVKEPVWFVVAAIFISLTFMSIVYTLVSVFGNVGKGLAIILLVLQLSGAGGTFPIQVAPTFFRMINPFLPFTYAISLLREMVGGMVPEIVIRDVIVLFGFMIGSILFAILLKKPLDPRIKKVSEQAKKSGLIH</sequence>
<dbReference type="Pfam" id="PF12698">
    <property type="entry name" value="ABC2_membrane_3"/>
    <property type="match status" value="1"/>
</dbReference>
<dbReference type="GO" id="GO:0016020">
    <property type="term" value="C:membrane"/>
    <property type="evidence" value="ECO:0007669"/>
    <property type="project" value="UniProtKB-SubCell"/>
</dbReference>
<dbReference type="OrthoDB" id="9811483at2"/>
<dbReference type="Proteomes" id="UP000252254">
    <property type="component" value="Unassembled WGS sequence"/>
</dbReference>
<dbReference type="Pfam" id="PF01061">
    <property type="entry name" value="ABC2_membrane"/>
    <property type="match status" value="1"/>
</dbReference>
<feature type="domain" description="ABC-2 type transporter transmembrane" evidence="7">
    <location>
        <begin position="719"/>
        <end position="835"/>
    </location>
</feature>
<dbReference type="Gene3D" id="1.20.1480.30">
    <property type="entry name" value="Designed four-helix bundle protein"/>
    <property type="match status" value="1"/>
</dbReference>
<dbReference type="InterPro" id="IPR017500">
    <property type="entry name" value="Phage_infect_YhgE_N"/>
</dbReference>
<feature type="transmembrane region" description="Helical" evidence="6">
    <location>
        <begin position="762"/>
        <end position="782"/>
    </location>
</feature>
<feature type="transmembrane region" description="Helical" evidence="6">
    <location>
        <begin position="844"/>
        <end position="866"/>
    </location>
</feature>
<dbReference type="Gene3D" id="3.40.1710.10">
    <property type="entry name" value="abc type-2 transporter like domain"/>
    <property type="match status" value="1"/>
</dbReference>
<evidence type="ECO:0000256" key="5">
    <source>
        <dbReference type="SAM" id="Coils"/>
    </source>
</evidence>
<keyword evidence="2 6" id="KW-0812">Transmembrane</keyword>
<proteinExistence type="predicted"/>
<dbReference type="InterPro" id="IPR013525">
    <property type="entry name" value="ABC2_TM"/>
</dbReference>
<dbReference type="RefSeq" id="WP_113868365.1">
    <property type="nucleotide sequence ID" value="NZ_BAABQN010000003.1"/>
</dbReference>
<dbReference type="EMBL" id="QNRI01000004">
    <property type="protein sequence ID" value="RBO99455.1"/>
    <property type="molecule type" value="Genomic_DNA"/>
</dbReference>
<dbReference type="NCBIfam" id="TIGR03062">
    <property type="entry name" value="pip_yhgE_Cterm"/>
    <property type="match status" value="1"/>
</dbReference>
<comment type="caution">
    <text evidence="9">The sequence shown here is derived from an EMBL/GenBank/DDBJ whole genome shotgun (WGS) entry which is preliminary data.</text>
</comment>
<keyword evidence="10" id="KW-1185">Reference proteome</keyword>
<dbReference type="GO" id="GO:0140359">
    <property type="term" value="F:ABC-type transporter activity"/>
    <property type="evidence" value="ECO:0007669"/>
    <property type="project" value="InterPro"/>
</dbReference>
<dbReference type="PANTHER" id="PTHR43077">
    <property type="entry name" value="TRANSPORT PERMEASE YVFS-RELATED"/>
    <property type="match status" value="1"/>
</dbReference>
<accession>A0A366EBN0</accession>
<feature type="transmembrane region" description="Helical" evidence="6">
    <location>
        <begin position="794"/>
        <end position="817"/>
    </location>
</feature>
<evidence type="ECO:0000313" key="10">
    <source>
        <dbReference type="Proteomes" id="UP000252254"/>
    </source>
</evidence>
<dbReference type="InterPro" id="IPR051328">
    <property type="entry name" value="T7SS_ABC-Transporter"/>
</dbReference>
<name>A0A366EBN0_9BACI</name>
<dbReference type="InterPro" id="IPR017501">
    <property type="entry name" value="Phage_infect_YhgE_C"/>
</dbReference>
<evidence type="ECO:0000259" key="7">
    <source>
        <dbReference type="Pfam" id="PF01061"/>
    </source>
</evidence>
<reference evidence="9 10" key="1">
    <citation type="submission" date="2018-06" db="EMBL/GenBank/DDBJ databases">
        <title>Genomic Encyclopedia of Type Strains, Phase IV (KMG-IV): sequencing the most valuable type-strain genomes for metagenomic binning, comparative biology and taxonomic classification.</title>
        <authorList>
            <person name="Goeker M."/>
        </authorList>
    </citation>
    <scope>NUCLEOTIDE SEQUENCE [LARGE SCALE GENOMIC DNA]</scope>
    <source>
        <strain evidence="9 10">DSM 15140</strain>
    </source>
</reference>
<dbReference type="PANTHER" id="PTHR43077:SF10">
    <property type="entry name" value="TRANSPORT PERMEASE PROTEIN"/>
    <property type="match status" value="1"/>
</dbReference>
<feature type="transmembrane region" description="Helical" evidence="6">
    <location>
        <begin position="20"/>
        <end position="38"/>
    </location>
</feature>
<feature type="domain" description="ABC-2 type transporter transmembrane" evidence="8">
    <location>
        <begin position="26"/>
        <end position="167"/>
    </location>
</feature>
<evidence type="ECO:0000256" key="6">
    <source>
        <dbReference type="SAM" id="Phobius"/>
    </source>
</evidence>
<feature type="transmembrane region" description="Helical" evidence="6">
    <location>
        <begin position="732"/>
        <end position="756"/>
    </location>
</feature>
<evidence type="ECO:0000259" key="8">
    <source>
        <dbReference type="Pfam" id="PF12698"/>
    </source>
</evidence>
<evidence type="ECO:0000313" key="9">
    <source>
        <dbReference type="EMBL" id="RBO99455.1"/>
    </source>
</evidence>
<comment type="subcellular location">
    <subcellularLocation>
        <location evidence="1">Membrane</location>
        <topology evidence="1">Multi-pass membrane protein</topology>
    </subcellularLocation>
</comment>
<protein>
    <submittedName>
        <fullName evidence="9">Putative membrane protein</fullName>
    </submittedName>
</protein>
<evidence type="ECO:0000256" key="4">
    <source>
        <dbReference type="ARBA" id="ARBA00023136"/>
    </source>
</evidence>
<dbReference type="NCBIfam" id="TIGR03061">
    <property type="entry name" value="pip_yhgE_Nterm"/>
    <property type="match status" value="1"/>
</dbReference>
<dbReference type="AlphaFoldDB" id="A0A366EBN0"/>
<dbReference type="SUPFAM" id="SSF57997">
    <property type="entry name" value="Tropomyosin"/>
    <property type="match status" value="1"/>
</dbReference>
<evidence type="ECO:0000256" key="3">
    <source>
        <dbReference type="ARBA" id="ARBA00022989"/>
    </source>
</evidence>
<keyword evidence="5" id="KW-0175">Coiled coil</keyword>
<dbReference type="STRING" id="200904.GCA_900168775_02315"/>
<gene>
    <name evidence="9" type="ORF">DES48_104128</name>
</gene>
<organism evidence="9 10">
    <name type="scientific">Paraliobacillus ryukyuensis</name>
    <dbReference type="NCBI Taxonomy" id="200904"/>
    <lineage>
        <taxon>Bacteria</taxon>
        <taxon>Bacillati</taxon>
        <taxon>Bacillota</taxon>
        <taxon>Bacilli</taxon>
        <taxon>Bacillales</taxon>
        <taxon>Bacillaceae</taxon>
        <taxon>Paraliobacillus</taxon>
    </lineage>
</organism>